<accession>A0A7Y0ASI9</accession>
<comment type="caution">
    <text evidence="3">The sequence shown here is derived from an EMBL/GenBank/DDBJ whole genome shotgun (WGS) entry which is preliminary data.</text>
</comment>
<feature type="chain" id="PRO_5030905528" evidence="2">
    <location>
        <begin position="38"/>
        <end position="510"/>
    </location>
</feature>
<organism evidence="3 4">
    <name type="scientific">Rhizobium terricola</name>
    <dbReference type="NCBI Taxonomy" id="2728849"/>
    <lineage>
        <taxon>Bacteria</taxon>
        <taxon>Pseudomonadati</taxon>
        <taxon>Pseudomonadota</taxon>
        <taxon>Alphaproteobacteria</taxon>
        <taxon>Hyphomicrobiales</taxon>
        <taxon>Rhizobiaceae</taxon>
        <taxon>Rhizobium/Agrobacterium group</taxon>
        <taxon>Rhizobium</taxon>
    </lineage>
</organism>
<dbReference type="AlphaFoldDB" id="A0A7Y0ASI9"/>
<dbReference type="Proteomes" id="UP000541470">
    <property type="component" value="Unassembled WGS sequence"/>
</dbReference>
<evidence type="ECO:0000256" key="1">
    <source>
        <dbReference type="SAM" id="MobiDB-lite"/>
    </source>
</evidence>
<evidence type="ECO:0000313" key="3">
    <source>
        <dbReference type="EMBL" id="NML72605.1"/>
    </source>
</evidence>
<sequence>MVQTEKTEAEGARRRLSAASAGLLACGLFGLADPAVAQSTSTSTTWTPPSATQTGTTGSTATNGATTTAATGTTTAGATAPADNLTTQSTGTAQTGALSDPEADLDAQPEDFGRQNLRETTLDDPTAFRTRRDAGNEPDGIRLGTMVLRPSLSEKIGHERTTSGGTEESRTFSETGLKGTLTSDWSRHELTIGGEGYWQKNLAGEGAENPRAGINADLRLDLADDTIAHVKGGYNFSREDNDDPNAISGATVQSGVHQYSGGVSVEHDFGRLRGTIAADLNRWQYSDAELADGTSLGLTDRNRLGGELRGRIGYEISPALTPFVEVAIGRIRYDETTDSDGYARSADTYSARGGIAADFGDKLKGELGLGYERQRFEDDRLGDLSALTVDGNVTWSPQQGTDVDLGLSTTIDPSTTPGLSGSVIYALNSEVTHQLRSNLVARLSNSVEWTNYPGGAGASDATSYTTGAGLTWSINRYLDLTADVEYERTLYDAAADSNALRTSIGLTAKR</sequence>
<evidence type="ECO:0000256" key="2">
    <source>
        <dbReference type="SAM" id="SignalP"/>
    </source>
</evidence>
<name>A0A7Y0ASI9_9HYPH</name>
<keyword evidence="4" id="KW-1185">Reference proteome</keyword>
<feature type="compositionally biased region" description="Basic and acidic residues" evidence="1">
    <location>
        <begin position="111"/>
        <end position="121"/>
    </location>
</feature>
<feature type="region of interest" description="Disordered" evidence="1">
    <location>
        <begin position="40"/>
        <end position="180"/>
    </location>
</feature>
<dbReference type="InterPro" id="IPR018759">
    <property type="entry name" value="BBP2_2"/>
</dbReference>
<reference evidence="3 4" key="1">
    <citation type="submission" date="2020-04" db="EMBL/GenBank/DDBJ databases">
        <title>Rhizobium sp. S-51 isolated from soil.</title>
        <authorList>
            <person name="Dahal R.H."/>
        </authorList>
    </citation>
    <scope>NUCLEOTIDE SEQUENCE [LARGE SCALE GENOMIC DNA]</scope>
    <source>
        <strain evidence="3 4">S-51</strain>
    </source>
</reference>
<feature type="signal peptide" evidence="2">
    <location>
        <begin position="1"/>
        <end position="37"/>
    </location>
</feature>
<dbReference type="RefSeq" id="WP_169586228.1">
    <property type="nucleotide sequence ID" value="NZ_JABBGK010000001.1"/>
</dbReference>
<proteinExistence type="predicted"/>
<dbReference type="PROSITE" id="PS51257">
    <property type="entry name" value="PROKAR_LIPOPROTEIN"/>
    <property type="match status" value="1"/>
</dbReference>
<keyword evidence="2" id="KW-0732">Signal</keyword>
<protein>
    <submittedName>
        <fullName evidence="3">Outer membrane beta-barrel protein</fullName>
    </submittedName>
</protein>
<dbReference type="Pfam" id="PF10082">
    <property type="entry name" value="BBP2_2"/>
    <property type="match status" value="1"/>
</dbReference>
<feature type="compositionally biased region" description="Basic and acidic residues" evidence="1">
    <location>
        <begin position="155"/>
        <end position="171"/>
    </location>
</feature>
<feature type="compositionally biased region" description="Low complexity" evidence="1">
    <location>
        <begin position="40"/>
        <end position="98"/>
    </location>
</feature>
<evidence type="ECO:0000313" key="4">
    <source>
        <dbReference type="Proteomes" id="UP000541470"/>
    </source>
</evidence>
<gene>
    <name evidence="3" type="ORF">HHL25_00560</name>
</gene>
<dbReference type="SUPFAM" id="SSF56935">
    <property type="entry name" value="Porins"/>
    <property type="match status" value="1"/>
</dbReference>
<dbReference type="EMBL" id="JABBGK010000001">
    <property type="protein sequence ID" value="NML72605.1"/>
    <property type="molecule type" value="Genomic_DNA"/>
</dbReference>